<dbReference type="EMBL" id="CM047944">
    <property type="protein sequence ID" value="KAI9898996.1"/>
    <property type="molecule type" value="Genomic_DNA"/>
</dbReference>
<proteinExistence type="predicted"/>
<name>A0ACC0UY50_9HYPO</name>
<comment type="caution">
    <text evidence="1">The sequence shown here is derived from an EMBL/GenBank/DDBJ whole genome shotgun (WGS) entry which is preliminary data.</text>
</comment>
<organism evidence="1 2">
    <name type="scientific">Trichothecium roseum</name>
    <dbReference type="NCBI Taxonomy" id="47278"/>
    <lineage>
        <taxon>Eukaryota</taxon>
        <taxon>Fungi</taxon>
        <taxon>Dikarya</taxon>
        <taxon>Ascomycota</taxon>
        <taxon>Pezizomycotina</taxon>
        <taxon>Sordariomycetes</taxon>
        <taxon>Hypocreomycetidae</taxon>
        <taxon>Hypocreales</taxon>
        <taxon>Hypocreales incertae sedis</taxon>
        <taxon>Trichothecium</taxon>
    </lineage>
</organism>
<protein>
    <submittedName>
        <fullName evidence="1">Uncharacterized protein</fullName>
    </submittedName>
</protein>
<evidence type="ECO:0000313" key="2">
    <source>
        <dbReference type="Proteomes" id="UP001163324"/>
    </source>
</evidence>
<dbReference type="Proteomes" id="UP001163324">
    <property type="component" value="Chromosome 5"/>
</dbReference>
<accession>A0ACC0UY50</accession>
<sequence length="280" mass="30140">MATELAKAQAALTPFIELAQSSKTPAAAAQLVTVATSAPQTFTFTELLQEPNIQALADSPEHSSYHTLLQIFSYGTYETYRSTPGLPALNDAQELKLRQLSIVSAARSRDQLSYARLGPALGLQGDEELAETVISAIYAGLITATLDPARSVVQVSKVSPLRDLSPGSVPDMVTALRNWEQRCASTLDELEAQVQAIRATAAQREKRKKLNDEKLKLAIQKEKGGSSAGNTDIGSSRDALPRRGQNKRPMAQAGGASQSQDDMDIDVTANDSKRTGKRKM</sequence>
<gene>
    <name evidence="1" type="ORF">N3K66_005457</name>
</gene>
<keyword evidence="2" id="KW-1185">Reference proteome</keyword>
<reference evidence="1" key="1">
    <citation type="submission" date="2022-10" db="EMBL/GenBank/DDBJ databases">
        <title>Complete Genome of Trichothecium roseum strain YXFP-22015, a Plant Pathogen Isolated from Citrus.</title>
        <authorList>
            <person name="Wang Y."/>
            <person name="Zhu L."/>
        </authorList>
    </citation>
    <scope>NUCLEOTIDE SEQUENCE</scope>
    <source>
        <strain evidence="1">YXFP-22015</strain>
    </source>
</reference>
<evidence type="ECO:0000313" key="1">
    <source>
        <dbReference type="EMBL" id="KAI9898996.1"/>
    </source>
</evidence>